<keyword evidence="4" id="KW-0597">Phosphoprotein</keyword>
<accession>A0A563W521</accession>
<proteinExistence type="predicted"/>
<dbReference type="InterPro" id="IPR058245">
    <property type="entry name" value="NreC/VraR/RcsB-like_REC"/>
</dbReference>
<dbReference type="PANTHER" id="PTHR43214">
    <property type="entry name" value="TWO-COMPONENT RESPONSE REGULATOR"/>
    <property type="match status" value="1"/>
</dbReference>
<sequence length="687" mass="76007">MNFKVNNNQIEANNNYIELTPQNHKTIQDSNILYDSNPKINLPNIQVLIVDDQNSVCQRLQMLLEPEEGLEVVGIATNGAVAINLIESLQPDIILLDVEIPVMDGFETIEIIVKRFPDCKILVLSSSDSKKDIKRALKAGARGYLLKSTAIEAIADSIRSAGKRHFQLSPGLFTGIFLPKLNEEAEENSEATASATSKTSKQKNSSSSKKENKLFRQASLERLSSPERLDQLMQVVNPKSWIPLATLGVLGVSALTWSIFGRIPVTVEGAGVLVYPSTVVPIQTKSSGQLIDLKVKNGDLVEKGDVIATFDNSDRQEELELALAKLAQLEQQKSEADAVQNKRKKQDLQSIVEQRQTLEQRLQILVDLTPTLKDKGVSAIQRQRQNLQQRQATLEGLRSTYKQRFETRQMLFDRGAISEDNLLEARQQYSDNISSIDEVEAQLKDLDVKEAEALQQYLSNLNEVKNVQAQIQELDSKKANLAQQDWENSTTRTKEIQEVDREIATIQQQIKSESQIVSQHSGKILELTVNQGQVVEAGTRLASVDTDNQEGKLVGVTYFPVKDGKKVQPGMEVQITPQTIKRERFGGIIGTVTKVSSFPITTEAAANVVGNPQIIAGLVSETEPVVIQISAKLTSDPETFSGYEWSSSSGPQLKMSSGTTTSARVKIEERAPISFVFPILRSISGIY</sequence>
<dbReference type="SUPFAM" id="SSF52172">
    <property type="entry name" value="CheY-like"/>
    <property type="match status" value="1"/>
</dbReference>
<feature type="coiled-coil region" evidence="5">
    <location>
        <begin position="436"/>
        <end position="516"/>
    </location>
</feature>
<keyword evidence="1" id="KW-0805">Transcription regulation</keyword>
<evidence type="ECO:0000256" key="1">
    <source>
        <dbReference type="ARBA" id="ARBA00023015"/>
    </source>
</evidence>
<evidence type="ECO:0000313" key="9">
    <source>
        <dbReference type="Proteomes" id="UP000320055"/>
    </source>
</evidence>
<dbReference type="Gene3D" id="1.10.287.470">
    <property type="entry name" value="Helix hairpin bin"/>
    <property type="match status" value="1"/>
</dbReference>
<feature type="compositionally biased region" description="Low complexity" evidence="6">
    <location>
        <begin position="190"/>
        <end position="207"/>
    </location>
</feature>
<organism evidence="8 9">
    <name type="scientific">Hyella patelloides LEGE 07179</name>
    <dbReference type="NCBI Taxonomy" id="945734"/>
    <lineage>
        <taxon>Bacteria</taxon>
        <taxon>Bacillati</taxon>
        <taxon>Cyanobacteriota</taxon>
        <taxon>Cyanophyceae</taxon>
        <taxon>Pleurocapsales</taxon>
        <taxon>Hyellaceae</taxon>
        <taxon>Hyella</taxon>
    </lineage>
</organism>
<evidence type="ECO:0000256" key="4">
    <source>
        <dbReference type="PROSITE-ProRule" id="PRU00169"/>
    </source>
</evidence>
<dbReference type="GO" id="GO:0000160">
    <property type="term" value="P:phosphorelay signal transduction system"/>
    <property type="evidence" value="ECO:0007669"/>
    <property type="project" value="InterPro"/>
</dbReference>
<dbReference type="Gene3D" id="3.40.50.2300">
    <property type="match status" value="1"/>
</dbReference>
<keyword evidence="5" id="KW-0175">Coiled coil</keyword>
<dbReference type="Gene3D" id="2.40.50.100">
    <property type="match status" value="2"/>
</dbReference>
<name>A0A563W521_9CYAN</name>
<evidence type="ECO:0000259" key="7">
    <source>
        <dbReference type="PROSITE" id="PS50110"/>
    </source>
</evidence>
<dbReference type="InterPro" id="IPR011006">
    <property type="entry name" value="CheY-like_superfamily"/>
</dbReference>
<evidence type="ECO:0000256" key="2">
    <source>
        <dbReference type="ARBA" id="ARBA00023125"/>
    </source>
</evidence>
<dbReference type="Pfam" id="PF00072">
    <property type="entry name" value="Response_reg"/>
    <property type="match status" value="1"/>
</dbReference>
<dbReference type="NCBIfam" id="TIGR03794">
    <property type="entry name" value="NHLM_micro_HlyD"/>
    <property type="match status" value="1"/>
</dbReference>
<keyword evidence="3" id="KW-0804">Transcription</keyword>
<protein>
    <submittedName>
        <fullName evidence="8">Secretion protein HlyD (Modular protein)</fullName>
    </submittedName>
</protein>
<reference evidence="8 9" key="1">
    <citation type="submission" date="2019-01" db="EMBL/GenBank/DDBJ databases">
        <authorList>
            <person name="Brito A."/>
        </authorList>
    </citation>
    <scope>NUCLEOTIDE SEQUENCE [LARGE SCALE GENOMIC DNA]</scope>
    <source>
        <strain evidence="8">1</strain>
    </source>
</reference>
<dbReference type="GO" id="GO:0003677">
    <property type="term" value="F:DNA binding"/>
    <property type="evidence" value="ECO:0007669"/>
    <property type="project" value="UniProtKB-KW"/>
</dbReference>
<dbReference type="AlphaFoldDB" id="A0A563W521"/>
<dbReference type="CDD" id="cd17535">
    <property type="entry name" value="REC_NarL-like"/>
    <property type="match status" value="1"/>
</dbReference>
<keyword evidence="2" id="KW-0238">DNA-binding</keyword>
<evidence type="ECO:0000313" key="8">
    <source>
        <dbReference type="EMBL" id="VEP18774.1"/>
    </source>
</evidence>
<feature type="domain" description="Response regulatory" evidence="7">
    <location>
        <begin position="46"/>
        <end position="162"/>
    </location>
</feature>
<evidence type="ECO:0000256" key="3">
    <source>
        <dbReference type="ARBA" id="ARBA00023163"/>
    </source>
</evidence>
<dbReference type="Proteomes" id="UP000320055">
    <property type="component" value="Unassembled WGS sequence"/>
</dbReference>
<evidence type="ECO:0000256" key="5">
    <source>
        <dbReference type="SAM" id="Coils"/>
    </source>
</evidence>
<keyword evidence="9" id="KW-1185">Reference proteome</keyword>
<gene>
    <name evidence="8" type="ORF">H1P_90021</name>
</gene>
<dbReference type="PROSITE" id="PS50110">
    <property type="entry name" value="RESPONSE_REGULATORY"/>
    <property type="match status" value="1"/>
</dbReference>
<dbReference type="InterPro" id="IPR039420">
    <property type="entry name" value="WalR-like"/>
</dbReference>
<evidence type="ECO:0000256" key="6">
    <source>
        <dbReference type="SAM" id="MobiDB-lite"/>
    </source>
</evidence>
<dbReference type="InterPro" id="IPR001789">
    <property type="entry name" value="Sig_transdc_resp-reg_receiver"/>
</dbReference>
<feature type="region of interest" description="Disordered" evidence="6">
    <location>
        <begin position="188"/>
        <end position="213"/>
    </location>
</feature>
<dbReference type="SMART" id="SM00448">
    <property type="entry name" value="REC"/>
    <property type="match status" value="1"/>
</dbReference>
<feature type="coiled-coil region" evidence="5">
    <location>
        <begin position="312"/>
        <end position="400"/>
    </location>
</feature>
<feature type="modified residue" description="4-aspartylphosphate" evidence="4">
    <location>
        <position position="97"/>
    </location>
</feature>
<dbReference type="PANTHER" id="PTHR43214:SF41">
    <property type="entry name" value="NITRATE_NITRITE RESPONSE REGULATOR PROTEIN NARP"/>
    <property type="match status" value="1"/>
</dbReference>
<dbReference type="InterPro" id="IPR022275">
    <property type="entry name" value="NHPM_bacteriocin_SS_HylD"/>
</dbReference>
<dbReference type="EMBL" id="CAACVJ010000698">
    <property type="protein sequence ID" value="VEP18774.1"/>
    <property type="molecule type" value="Genomic_DNA"/>
</dbReference>